<gene>
    <name evidence="7" type="ORF">MHEL_07210</name>
</gene>
<dbReference type="EMBL" id="AP022596">
    <property type="protein sequence ID" value="BBY62478.1"/>
    <property type="molecule type" value="Genomic_DNA"/>
</dbReference>
<organism evidence="7 8">
    <name type="scientific">Mycolicibacterium helvum</name>
    <dbReference type="NCBI Taxonomy" id="1534349"/>
    <lineage>
        <taxon>Bacteria</taxon>
        <taxon>Bacillati</taxon>
        <taxon>Actinomycetota</taxon>
        <taxon>Actinomycetes</taxon>
        <taxon>Mycobacteriales</taxon>
        <taxon>Mycobacteriaceae</taxon>
        <taxon>Mycolicibacterium</taxon>
    </lineage>
</organism>
<dbReference type="RefSeq" id="WP_246227674.1">
    <property type="nucleotide sequence ID" value="NZ_AP022596.1"/>
</dbReference>
<evidence type="ECO:0000313" key="8">
    <source>
        <dbReference type="Proteomes" id="UP000467148"/>
    </source>
</evidence>
<dbReference type="InterPro" id="IPR005829">
    <property type="entry name" value="Sugar_transporter_CS"/>
</dbReference>
<feature type="transmembrane region" description="Helical" evidence="5">
    <location>
        <begin position="151"/>
        <end position="170"/>
    </location>
</feature>
<dbReference type="SUPFAM" id="SSF103473">
    <property type="entry name" value="MFS general substrate transporter"/>
    <property type="match status" value="1"/>
</dbReference>
<accession>A0A7I7T0A3</accession>
<feature type="transmembrane region" description="Helical" evidence="5">
    <location>
        <begin position="322"/>
        <end position="341"/>
    </location>
</feature>
<feature type="transmembrane region" description="Helical" evidence="5">
    <location>
        <begin position="347"/>
        <end position="372"/>
    </location>
</feature>
<dbReference type="Gene3D" id="1.20.1720.10">
    <property type="entry name" value="Multidrug resistance protein D"/>
    <property type="match status" value="1"/>
</dbReference>
<feature type="transmembrane region" description="Helical" evidence="5">
    <location>
        <begin position="115"/>
        <end position="139"/>
    </location>
</feature>
<evidence type="ECO:0000256" key="3">
    <source>
        <dbReference type="ARBA" id="ARBA00022989"/>
    </source>
</evidence>
<dbReference type="PROSITE" id="PS00216">
    <property type="entry name" value="SUGAR_TRANSPORT_1"/>
    <property type="match status" value="1"/>
</dbReference>
<feature type="domain" description="Major facilitator superfamily (MFS) profile" evidence="6">
    <location>
        <begin position="1"/>
        <end position="439"/>
    </location>
</feature>
<evidence type="ECO:0000313" key="7">
    <source>
        <dbReference type="EMBL" id="BBY62478.1"/>
    </source>
</evidence>
<dbReference type="Proteomes" id="UP000467148">
    <property type="component" value="Chromosome"/>
</dbReference>
<evidence type="ECO:0000259" key="6">
    <source>
        <dbReference type="PROSITE" id="PS50850"/>
    </source>
</evidence>
<protein>
    <submittedName>
        <fullName evidence="7">MFS transporter</fullName>
    </submittedName>
</protein>
<evidence type="ECO:0000256" key="1">
    <source>
        <dbReference type="ARBA" id="ARBA00004651"/>
    </source>
</evidence>
<feature type="transmembrane region" description="Helical" evidence="5">
    <location>
        <begin position="215"/>
        <end position="232"/>
    </location>
</feature>
<dbReference type="GO" id="GO:0005886">
    <property type="term" value="C:plasma membrane"/>
    <property type="evidence" value="ECO:0007669"/>
    <property type="project" value="UniProtKB-SubCell"/>
</dbReference>
<name>A0A7I7T0A3_9MYCO</name>
<dbReference type="InterPro" id="IPR036259">
    <property type="entry name" value="MFS_trans_sf"/>
</dbReference>
<evidence type="ECO:0000256" key="4">
    <source>
        <dbReference type="ARBA" id="ARBA00023136"/>
    </source>
</evidence>
<feature type="transmembrane region" description="Helical" evidence="5">
    <location>
        <begin position="31"/>
        <end position="52"/>
    </location>
</feature>
<feature type="transmembrane region" description="Helical" evidence="5">
    <location>
        <begin position="252"/>
        <end position="273"/>
    </location>
</feature>
<dbReference type="GO" id="GO:0022857">
    <property type="term" value="F:transmembrane transporter activity"/>
    <property type="evidence" value="ECO:0007669"/>
    <property type="project" value="InterPro"/>
</dbReference>
<sequence length="456" mass="47655">MTALVFSLMSFSLNATMLAPAVRDINETLGHGAFVAMSTPFYLAGAIANVVLIRWSDYIGRKRVLIGIVIVMCIGTVLCLSTSLPIVVVGRFLQGASNITYGLAFLILRARLSGATFGICCGVMASINGGVAGGDAFLAGIMTDAFGYRSIFALILVIGLIAVAFVWMWVPGDQLGARSEGRMDWIGAVFIALTVGGITMFLSNGGHAGWTSTPALIWLTVAVVAFLALVVADNRVEHPLVGLKHIRTREAWPLIVVTILVMGSFMVVLGFIIPSMAEDPDSGFGLNATMTALLFLTPAAVVQVLTAPFVGRFAVRIGFVTVMRAGIVATIVVIALMAIFADHKYAVVALMVVFGFTCTAVVLTPLSSLGVLQASDEEPGALPGIANASYGMGFSLGFAWAGPIVGSGTDTSFQQAFWTCVAIGVIALVFSFVLRPKPLASAAVSPGGSTAHQPSH</sequence>
<evidence type="ECO:0000256" key="5">
    <source>
        <dbReference type="SAM" id="Phobius"/>
    </source>
</evidence>
<dbReference type="PANTHER" id="PTHR42718">
    <property type="entry name" value="MAJOR FACILITATOR SUPERFAMILY MULTIDRUG TRANSPORTER MFSC"/>
    <property type="match status" value="1"/>
</dbReference>
<dbReference type="Pfam" id="PF07690">
    <property type="entry name" value="MFS_1"/>
    <property type="match status" value="1"/>
</dbReference>
<dbReference type="PROSITE" id="PS50850">
    <property type="entry name" value="MFS"/>
    <property type="match status" value="1"/>
</dbReference>
<feature type="transmembrane region" description="Helical" evidence="5">
    <location>
        <begin position="293"/>
        <end position="315"/>
    </location>
</feature>
<reference evidence="7 8" key="1">
    <citation type="journal article" date="2019" name="Emerg. Microbes Infect.">
        <title>Comprehensive subspecies identification of 175 nontuberculous mycobacteria species based on 7547 genomic profiles.</title>
        <authorList>
            <person name="Matsumoto Y."/>
            <person name="Kinjo T."/>
            <person name="Motooka D."/>
            <person name="Nabeya D."/>
            <person name="Jung N."/>
            <person name="Uechi K."/>
            <person name="Horii T."/>
            <person name="Iida T."/>
            <person name="Fujita J."/>
            <person name="Nakamura S."/>
        </authorList>
    </citation>
    <scope>NUCLEOTIDE SEQUENCE [LARGE SCALE GENOMIC DNA]</scope>
    <source>
        <strain evidence="7 8">JCM 30396</strain>
    </source>
</reference>
<proteinExistence type="predicted"/>
<feature type="transmembrane region" description="Helical" evidence="5">
    <location>
        <begin position="64"/>
        <end position="86"/>
    </location>
</feature>
<feature type="transmembrane region" description="Helical" evidence="5">
    <location>
        <begin position="416"/>
        <end position="434"/>
    </location>
</feature>
<dbReference type="InterPro" id="IPR020846">
    <property type="entry name" value="MFS_dom"/>
</dbReference>
<keyword evidence="3 5" id="KW-1133">Transmembrane helix</keyword>
<evidence type="ECO:0000256" key="2">
    <source>
        <dbReference type="ARBA" id="ARBA00022692"/>
    </source>
</evidence>
<feature type="transmembrane region" description="Helical" evidence="5">
    <location>
        <begin position="182"/>
        <end position="203"/>
    </location>
</feature>
<dbReference type="KEGG" id="mhev:MHEL_07210"/>
<dbReference type="Gene3D" id="1.20.1250.20">
    <property type="entry name" value="MFS general substrate transporter like domains"/>
    <property type="match status" value="1"/>
</dbReference>
<dbReference type="InterPro" id="IPR011701">
    <property type="entry name" value="MFS"/>
</dbReference>
<feature type="transmembrane region" description="Helical" evidence="5">
    <location>
        <begin position="92"/>
        <end position="108"/>
    </location>
</feature>
<comment type="subcellular location">
    <subcellularLocation>
        <location evidence="1">Cell membrane</location>
        <topology evidence="1">Multi-pass membrane protein</topology>
    </subcellularLocation>
</comment>
<feature type="transmembrane region" description="Helical" evidence="5">
    <location>
        <begin position="384"/>
        <end position="404"/>
    </location>
</feature>
<keyword evidence="4 5" id="KW-0472">Membrane</keyword>
<dbReference type="AlphaFoldDB" id="A0A7I7T0A3"/>
<dbReference type="PANTHER" id="PTHR42718:SF35">
    <property type="entry name" value="BLL0718 PROTEIN"/>
    <property type="match status" value="1"/>
</dbReference>
<keyword evidence="8" id="KW-1185">Reference proteome</keyword>
<keyword evidence="2 5" id="KW-0812">Transmembrane</keyword>